<dbReference type="EnsemblPlants" id="KEH29425">
    <property type="protein sequence ID" value="KEH29425"/>
    <property type="gene ID" value="MTR_4g036610"/>
</dbReference>
<sequence length="73" mass="8566">MADFGIPPTTGLLMTYDSPHYGLDKWTHILYINLLEAISGKKARCKRNTQEIMIIQKRYQIYCQKLRYATMIP</sequence>
<reference evidence="1 3" key="1">
    <citation type="journal article" date="2011" name="Nature">
        <title>The Medicago genome provides insight into the evolution of rhizobial symbioses.</title>
        <authorList>
            <person name="Young N.D."/>
            <person name="Debelle F."/>
            <person name="Oldroyd G.E."/>
            <person name="Geurts R."/>
            <person name="Cannon S.B."/>
            <person name="Udvardi M.K."/>
            <person name="Benedito V.A."/>
            <person name="Mayer K.F."/>
            <person name="Gouzy J."/>
            <person name="Schoof H."/>
            <person name="Van de Peer Y."/>
            <person name="Proost S."/>
            <person name="Cook D.R."/>
            <person name="Meyers B.C."/>
            <person name="Spannagl M."/>
            <person name="Cheung F."/>
            <person name="De Mita S."/>
            <person name="Krishnakumar V."/>
            <person name="Gundlach H."/>
            <person name="Zhou S."/>
            <person name="Mudge J."/>
            <person name="Bharti A.K."/>
            <person name="Murray J.D."/>
            <person name="Naoumkina M.A."/>
            <person name="Rosen B."/>
            <person name="Silverstein K.A."/>
            <person name="Tang H."/>
            <person name="Rombauts S."/>
            <person name="Zhao P.X."/>
            <person name="Zhou P."/>
            <person name="Barbe V."/>
            <person name="Bardou P."/>
            <person name="Bechner M."/>
            <person name="Bellec A."/>
            <person name="Berger A."/>
            <person name="Berges H."/>
            <person name="Bidwell S."/>
            <person name="Bisseling T."/>
            <person name="Choisne N."/>
            <person name="Couloux A."/>
            <person name="Denny R."/>
            <person name="Deshpande S."/>
            <person name="Dai X."/>
            <person name="Doyle J.J."/>
            <person name="Dudez A.M."/>
            <person name="Farmer A.D."/>
            <person name="Fouteau S."/>
            <person name="Franken C."/>
            <person name="Gibelin C."/>
            <person name="Gish J."/>
            <person name="Goldstein S."/>
            <person name="Gonzalez A.J."/>
            <person name="Green P.J."/>
            <person name="Hallab A."/>
            <person name="Hartog M."/>
            <person name="Hua A."/>
            <person name="Humphray S.J."/>
            <person name="Jeong D.H."/>
            <person name="Jing Y."/>
            <person name="Jocker A."/>
            <person name="Kenton S.M."/>
            <person name="Kim D.J."/>
            <person name="Klee K."/>
            <person name="Lai H."/>
            <person name="Lang C."/>
            <person name="Lin S."/>
            <person name="Macmil S.L."/>
            <person name="Magdelenat G."/>
            <person name="Matthews L."/>
            <person name="McCorrison J."/>
            <person name="Monaghan E.L."/>
            <person name="Mun J.H."/>
            <person name="Najar F.Z."/>
            <person name="Nicholson C."/>
            <person name="Noirot C."/>
            <person name="O'Bleness M."/>
            <person name="Paule C.R."/>
            <person name="Poulain J."/>
            <person name="Prion F."/>
            <person name="Qin B."/>
            <person name="Qu C."/>
            <person name="Retzel E.F."/>
            <person name="Riddle C."/>
            <person name="Sallet E."/>
            <person name="Samain S."/>
            <person name="Samson N."/>
            <person name="Sanders I."/>
            <person name="Saurat O."/>
            <person name="Scarpelli C."/>
            <person name="Schiex T."/>
            <person name="Segurens B."/>
            <person name="Severin A.J."/>
            <person name="Sherrier D.J."/>
            <person name="Shi R."/>
            <person name="Sims S."/>
            <person name="Singer S.R."/>
            <person name="Sinharoy S."/>
            <person name="Sterck L."/>
            <person name="Viollet A."/>
            <person name="Wang B.B."/>
            <person name="Wang K."/>
            <person name="Wang M."/>
            <person name="Wang X."/>
            <person name="Warfsmann J."/>
            <person name="Weissenbach J."/>
            <person name="White D.D."/>
            <person name="White J.D."/>
            <person name="Wiley G.B."/>
            <person name="Wincker P."/>
            <person name="Xing Y."/>
            <person name="Yang L."/>
            <person name="Yao Z."/>
            <person name="Ying F."/>
            <person name="Zhai J."/>
            <person name="Zhou L."/>
            <person name="Zuber A."/>
            <person name="Denarie J."/>
            <person name="Dixon R.A."/>
            <person name="May G.D."/>
            <person name="Schwartz D.C."/>
            <person name="Rogers J."/>
            <person name="Quetier F."/>
            <person name="Town C.D."/>
            <person name="Roe B.A."/>
        </authorList>
    </citation>
    <scope>NUCLEOTIDE SEQUENCE [LARGE SCALE GENOMIC DNA]</scope>
    <source>
        <strain evidence="1">A17</strain>
        <strain evidence="2 3">cv. Jemalong A17</strain>
    </source>
</reference>
<reference evidence="2" key="3">
    <citation type="submission" date="2015-04" db="UniProtKB">
        <authorList>
            <consortium name="EnsemblPlants"/>
        </authorList>
    </citation>
    <scope>IDENTIFICATION</scope>
    <source>
        <strain evidence="2">cv. Jemalong A17</strain>
    </source>
</reference>
<reference evidence="1 3" key="2">
    <citation type="journal article" date="2014" name="BMC Genomics">
        <title>An improved genome release (version Mt4.0) for the model legume Medicago truncatula.</title>
        <authorList>
            <person name="Tang H."/>
            <person name="Krishnakumar V."/>
            <person name="Bidwell S."/>
            <person name="Rosen B."/>
            <person name="Chan A."/>
            <person name="Zhou S."/>
            <person name="Gentzbittel L."/>
            <person name="Childs K.L."/>
            <person name="Yandell M."/>
            <person name="Gundlach H."/>
            <person name="Mayer K.F."/>
            <person name="Schwartz D.C."/>
            <person name="Town C.D."/>
        </authorList>
    </citation>
    <scope>GENOME REANNOTATION</scope>
    <source>
        <strain evidence="1">A17</strain>
        <strain evidence="2 3">cv. Jemalong A17</strain>
    </source>
</reference>
<evidence type="ECO:0000313" key="3">
    <source>
        <dbReference type="Proteomes" id="UP000002051"/>
    </source>
</evidence>
<name>A0A072UU93_MEDTR</name>
<proteinExistence type="predicted"/>
<dbReference type="EMBL" id="CM001220">
    <property type="protein sequence ID" value="KEH29425.1"/>
    <property type="molecule type" value="Genomic_DNA"/>
</dbReference>
<dbReference type="AlphaFoldDB" id="A0A072UU93"/>
<dbReference type="HOGENOM" id="CLU_2708543_0_0_1"/>
<keyword evidence="3" id="KW-1185">Reference proteome</keyword>
<evidence type="ECO:0000313" key="2">
    <source>
        <dbReference type="EnsemblPlants" id="KEH29425"/>
    </source>
</evidence>
<dbReference type="Proteomes" id="UP000002051">
    <property type="component" value="Chromosome 4"/>
</dbReference>
<gene>
    <name evidence="1" type="ordered locus">MTR_4g036610</name>
</gene>
<accession>A0A072UU93</accession>
<organism evidence="1 3">
    <name type="scientific">Medicago truncatula</name>
    <name type="common">Barrel medic</name>
    <name type="synonym">Medicago tribuloides</name>
    <dbReference type="NCBI Taxonomy" id="3880"/>
    <lineage>
        <taxon>Eukaryota</taxon>
        <taxon>Viridiplantae</taxon>
        <taxon>Streptophyta</taxon>
        <taxon>Embryophyta</taxon>
        <taxon>Tracheophyta</taxon>
        <taxon>Spermatophyta</taxon>
        <taxon>Magnoliopsida</taxon>
        <taxon>eudicotyledons</taxon>
        <taxon>Gunneridae</taxon>
        <taxon>Pentapetalae</taxon>
        <taxon>rosids</taxon>
        <taxon>fabids</taxon>
        <taxon>Fabales</taxon>
        <taxon>Fabaceae</taxon>
        <taxon>Papilionoideae</taxon>
        <taxon>50 kb inversion clade</taxon>
        <taxon>NPAAA clade</taxon>
        <taxon>Hologalegina</taxon>
        <taxon>IRL clade</taxon>
        <taxon>Trifolieae</taxon>
        <taxon>Medicago</taxon>
    </lineage>
</organism>
<protein>
    <submittedName>
        <fullName evidence="1 2">Uncharacterized protein</fullName>
    </submittedName>
</protein>
<evidence type="ECO:0000313" key="1">
    <source>
        <dbReference type="EMBL" id="KEH29425.1"/>
    </source>
</evidence>